<comment type="catalytic activity">
    <reaction evidence="37">
        <text>P(1),P(4)-bis(5'-adenosyl) tetraphosphate + H2O = AMP + ATP + 2 H(+)</text>
        <dbReference type="Rhea" id="RHEA:32039"/>
        <dbReference type="ChEBI" id="CHEBI:15377"/>
        <dbReference type="ChEBI" id="CHEBI:15378"/>
        <dbReference type="ChEBI" id="CHEBI:30616"/>
        <dbReference type="ChEBI" id="CHEBI:58141"/>
        <dbReference type="ChEBI" id="CHEBI:456215"/>
    </reaction>
    <physiologicalReaction direction="left-to-right" evidence="37">
        <dbReference type="Rhea" id="RHEA:32040"/>
    </physiologicalReaction>
</comment>
<evidence type="ECO:0000256" key="11">
    <source>
        <dbReference type="ARBA" id="ARBA00022737"/>
    </source>
</evidence>
<dbReference type="InterPro" id="IPR017850">
    <property type="entry name" value="Alkaline_phosphatase_core_sf"/>
</dbReference>
<dbReference type="OrthoDB" id="415411at2759"/>
<evidence type="ECO:0000256" key="3">
    <source>
        <dbReference type="ARBA" id="ARBA00004613"/>
    </source>
</evidence>
<dbReference type="GO" id="GO:0009143">
    <property type="term" value="P:nucleoside triphosphate catabolic process"/>
    <property type="evidence" value="ECO:0007669"/>
    <property type="project" value="TreeGrafter"/>
</dbReference>
<comment type="catalytic activity">
    <reaction evidence="38">
        <text>P(1),P(5)-bis(5'-adenosyl) pentaphosphate + H2O = adenosine 5'-tetraphosphate + AMP + 2 H(+)</text>
        <dbReference type="Rhea" id="RHEA:32051"/>
        <dbReference type="ChEBI" id="CHEBI:15377"/>
        <dbReference type="ChEBI" id="CHEBI:15378"/>
        <dbReference type="ChEBI" id="CHEBI:58450"/>
        <dbReference type="ChEBI" id="CHEBI:62041"/>
        <dbReference type="ChEBI" id="CHEBI:456215"/>
    </reaction>
    <physiologicalReaction direction="left-to-right" evidence="38">
        <dbReference type="Rhea" id="RHEA:32052"/>
    </physiologicalReaction>
</comment>
<evidence type="ECO:0000313" key="41">
    <source>
        <dbReference type="Proteomes" id="UP000504623"/>
    </source>
</evidence>
<dbReference type="GO" id="GO:0016324">
    <property type="term" value="C:apical plasma membrane"/>
    <property type="evidence" value="ECO:0007669"/>
    <property type="project" value="UniProtKB-SubCell"/>
</dbReference>
<comment type="subunit">
    <text evidence="5">Monomer and homodimer.</text>
</comment>
<dbReference type="SMART" id="SM00201">
    <property type="entry name" value="SO"/>
    <property type="match status" value="2"/>
</dbReference>
<comment type="cofactor">
    <cofactor evidence="2">
        <name>Zn(2+)</name>
        <dbReference type="ChEBI" id="CHEBI:29105"/>
    </cofactor>
</comment>
<evidence type="ECO:0000256" key="8">
    <source>
        <dbReference type="ARBA" id="ARBA00022525"/>
    </source>
</evidence>
<comment type="catalytic activity">
    <reaction evidence="26">
        <text>CTP + H2O = CMP + diphosphate + H(+)</text>
        <dbReference type="Rhea" id="RHEA:27762"/>
        <dbReference type="ChEBI" id="CHEBI:15377"/>
        <dbReference type="ChEBI" id="CHEBI:15378"/>
        <dbReference type="ChEBI" id="CHEBI:33019"/>
        <dbReference type="ChEBI" id="CHEBI:37563"/>
        <dbReference type="ChEBI" id="CHEBI:60377"/>
        <dbReference type="EC" id="3.6.1.9"/>
    </reaction>
    <physiologicalReaction direction="left-to-right" evidence="26">
        <dbReference type="Rhea" id="RHEA:27763"/>
    </physiologicalReaction>
</comment>
<dbReference type="FunFam" id="3.40.720.10:FF:000010">
    <property type="entry name" value="Ectonucleotide pyrophosphatase/phosphodiesterase family member 1"/>
    <property type="match status" value="1"/>
</dbReference>
<dbReference type="Pfam" id="PF01033">
    <property type="entry name" value="Somatomedin_B"/>
    <property type="match status" value="2"/>
</dbReference>
<comment type="catalytic activity">
    <reaction evidence="36">
        <text>UDP-N-acetyl-alpha-D-glucosamine + H2O = N-acetyl-alpha-D-glucosamine 1-phosphate + UMP + 2 H(+)</text>
        <dbReference type="Rhea" id="RHEA:29547"/>
        <dbReference type="ChEBI" id="CHEBI:15377"/>
        <dbReference type="ChEBI" id="CHEBI:15378"/>
        <dbReference type="ChEBI" id="CHEBI:57705"/>
        <dbReference type="ChEBI" id="CHEBI:57776"/>
        <dbReference type="ChEBI" id="CHEBI:57865"/>
    </reaction>
    <physiologicalReaction direction="left-to-right" evidence="36">
        <dbReference type="Rhea" id="RHEA:29548"/>
    </physiologicalReaction>
</comment>
<keyword evidence="15" id="KW-0735">Signal-anchor</keyword>
<dbReference type="CTD" id="5169"/>
<evidence type="ECO:0000256" key="36">
    <source>
        <dbReference type="ARBA" id="ARBA00048730"/>
    </source>
</evidence>
<evidence type="ECO:0000256" key="21">
    <source>
        <dbReference type="ARBA" id="ARBA00041154"/>
    </source>
</evidence>
<dbReference type="RefSeq" id="XP_006834787.1">
    <property type="nucleotide sequence ID" value="XM_006834724.1"/>
</dbReference>
<evidence type="ECO:0000256" key="15">
    <source>
        <dbReference type="ARBA" id="ARBA00022968"/>
    </source>
</evidence>
<keyword evidence="11" id="KW-0677">Repeat</keyword>
<evidence type="ECO:0000256" key="35">
    <source>
        <dbReference type="ARBA" id="ARBA00048215"/>
    </source>
</evidence>
<evidence type="ECO:0000256" key="6">
    <source>
        <dbReference type="ARBA" id="ARBA00012029"/>
    </source>
</evidence>
<comment type="catalytic activity">
    <reaction evidence="35">
        <text>GTP + H2O = GMP + diphosphate + H(+)</text>
        <dbReference type="Rhea" id="RHEA:29391"/>
        <dbReference type="ChEBI" id="CHEBI:15377"/>
        <dbReference type="ChEBI" id="CHEBI:15378"/>
        <dbReference type="ChEBI" id="CHEBI:33019"/>
        <dbReference type="ChEBI" id="CHEBI:37565"/>
        <dbReference type="ChEBI" id="CHEBI:58115"/>
        <dbReference type="EC" id="3.6.1.9"/>
    </reaction>
    <physiologicalReaction direction="left-to-right" evidence="35">
        <dbReference type="Rhea" id="RHEA:29392"/>
    </physiologicalReaction>
</comment>
<evidence type="ECO:0000256" key="33">
    <source>
        <dbReference type="ARBA" id="ARBA00047507"/>
    </source>
</evidence>
<evidence type="ECO:0000256" key="32">
    <source>
        <dbReference type="ARBA" id="ARBA00047299"/>
    </source>
</evidence>
<evidence type="ECO:0000256" key="16">
    <source>
        <dbReference type="ARBA" id="ARBA00022989"/>
    </source>
</evidence>
<dbReference type="InterPro" id="IPR020821">
    <property type="entry name" value="ENPP1-3/EXOG-like_nuc-like"/>
</dbReference>
<dbReference type="AlphaFoldDB" id="A0A9B0WH70"/>
<feature type="domain" description="SMB" evidence="40">
    <location>
        <begin position="56"/>
        <end position="99"/>
    </location>
</feature>
<evidence type="ECO:0000256" key="19">
    <source>
        <dbReference type="ARBA" id="ARBA00023180"/>
    </source>
</evidence>
<dbReference type="FunFam" id="4.10.410.20:FF:000001">
    <property type="entry name" value="Ectonucleotide pyrophosphatase/phosphodiesterase family member 2"/>
    <property type="match status" value="1"/>
</dbReference>
<keyword evidence="16" id="KW-1133">Transmembrane helix</keyword>
<evidence type="ECO:0000256" key="10">
    <source>
        <dbReference type="ARBA" id="ARBA00022723"/>
    </source>
</evidence>
<evidence type="ECO:0000256" key="27">
    <source>
        <dbReference type="ARBA" id="ARBA00045000"/>
    </source>
</evidence>
<keyword evidence="12" id="KW-0378">Hydrolase</keyword>
<evidence type="ECO:0000256" key="2">
    <source>
        <dbReference type="ARBA" id="ARBA00001947"/>
    </source>
</evidence>
<keyword evidence="7" id="KW-1003">Cell membrane</keyword>
<comment type="function">
    <text evidence="31">Hydrolase that metabolizes extracellular nucleotides, including ATP, GTP, UTP and CTP. Limits mast cells and basophils response during inflammation and during the chronic phases of allergic responses by eliminating extracellular ATP, a signaling molecule activating these cells in an autocrine manner. Metabolizes extracellular ATP in the lumen of the small intestine, and thereby prevents ATP-induced apoptosis of intestinal plasmacytoid dendritic cells. Has a broad specificity and can also hydrolyze UDP-GlcNAc into UMP and GlcNAc-1-phosphate and potentially several other intracellular nucleotide sugars, including UDP-GalNAc, CMP-NeuAc, GDP-Fuc, and UDP-GlcA. Thereby, could modulate glycan biosynthesis and protein glycosylation. Can hydrolyze extracellular dinucleoside polyphosphates, including the vasoactive adenosine polyphosphates as well. In addition, displays an alkaline phosphodiesterase activity in vitro.</text>
</comment>
<keyword evidence="8" id="KW-0964">Secreted</keyword>
<keyword evidence="13" id="KW-0862">Zinc</keyword>
<dbReference type="FunFam" id="4.10.410.20:FF:000004">
    <property type="entry name" value="ectonucleotide pyrophosphatase/phosphodiesterase family member 3"/>
    <property type="match status" value="1"/>
</dbReference>
<dbReference type="SUPFAM" id="SSF90188">
    <property type="entry name" value="Somatomedin B domain"/>
    <property type="match status" value="2"/>
</dbReference>
<dbReference type="Proteomes" id="UP000504623">
    <property type="component" value="Unplaced"/>
</dbReference>
<accession>A0A9B0WH70</accession>
<comment type="catalytic activity">
    <reaction evidence="1">
        <text>Hydrolytically removes 5'-nucleotides successively from the 3'-hydroxy termini of 3'-hydroxy-terminated oligonucleotides.</text>
        <dbReference type="EC" id="3.1.4.1"/>
    </reaction>
</comment>
<evidence type="ECO:0000256" key="22">
    <source>
        <dbReference type="ARBA" id="ARBA00041247"/>
    </source>
</evidence>
<dbReference type="Pfam" id="PF01223">
    <property type="entry name" value="Endonuclease_NS"/>
    <property type="match status" value="1"/>
</dbReference>
<keyword evidence="17" id="KW-0472">Membrane</keyword>
<dbReference type="PANTHER" id="PTHR10151:SF107">
    <property type="entry name" value="ECTONUCLEOTIDE PYROPHOSPHATASE_PHOSPHODIESTERASE FAMILY MEMBER 3"/>
    <property type="match status" value="1"/>
</dbReference>
<dbReference type="GO" id="GO:0005576">
    <property type="term" value="C:extracellular region"/>
    <property type="evidence" value="ECO:0007669"/>
    <property type="project" value="UniProtKB-SubCell"/>
</dbReference>
<evidence type="ECO:0000256" key="5">
    <source>
        <dbReference type="ARBA" id="ARBA00011407"/>
    </source>
</evidence>
<dbReference type="Gene3D" id="3.40.570.10">
    <property type="entry name" value="Extracellular Endonuclease, subunit A"/>
    <property type="match status" value="1"/>
</dbReference>
<dbReference type="InterPro" id="IPR044925">
    <property type="entry name" value="His-Me_finger_sf"/>
</dbReference>
<dbReference type="SMART" id="SM00477">
    <property type="entry name" value="NUC"/>
    <property type="match status" value="1"/>
</dbReference>
<evidence type="ECO:0000256" key="13">
    <source>
        <dbReference type="ARBA" id="ARBA00022833"/>
    </source>
</evidence>
<evidence type="ECO:0000259" key="40">
    <source>
        <dbReference type="PROSITE" id="PS50958"/>
    </source>
</evidence>
<evidence type="ECO:0000256" key="29">
    <source>
        <dbReference type="ARBA" id="ARBA00045012"/>
    </source>
</evidence>
<evidence type="ECO:0000256" key="26">
    <source>
        <dbReference type="ARBA" id="ARBA00044922"/>
    </source>
</evidence>
<evidence type="ECO:0000256" key="30">
    <source>
        <dbReference type="ARBA" id="ARBA00045013"/>
    </source>
</evidence>
<evidence type="ECO:0000256" key="34">
    <source>
        <dbReference type="ARBA" id="ARBA00048023"/>
    </source>
</evidence>
<evidence type="ECO:0000256" key="17">
    <source>
        <dbReference type="ARBA" id="ARBA00023136"/>
    </source>
</evidence>
<keyword evidence="9" id="KW-0812">Transmembrane</keyword>
<dbReference type="EC" id="3.6.1.9" evidence="20"/>
<dbReference type="PROSITE" id="PS50958">
    <property type="entry name" value="SMB_2"/>
    <property type="match status" value="2"/>
</dbReference>
<dbReference type="PROSITE" id="PS00524">
    <property type="entry name" value="SMB_1"/>
    <property type="match status" value="1"/>
</dbReference>
<evidence type="ECO:0000256" key="23">
    <source>
        <dbReference type="ARBA" id="ARBA00041699"/>
    </source>
</evidence>
<dbReference type="SUPFAM" id="SSF53649">
    <property type="entry name" value="Alkaline phosphatase-like"/>
    <property type="match status" value="1"/>
</dbReference>
<protein>
    <recommendedName>
        <fullName evidence="21">Ectonucleotide pyrophosphatase/phosphodiesterase family member 3</fullName>
        <ecNumber evidence="6">3.1.4.1</ecNumber>
        <ecNumber evidence="20">3.6.1.9</ecNumber>
    </recommendedName>
    <alternativeName>
        <fullName evidence="30">Alkaline phosphodiesterase I</fullName>
    </alternativeName>
    <alternativeName>
        <fullName evidence="29">Dinucleoside polyphosphatase</fullName>
    </alternativeName>
    <alternativeName>
        <fullName evidence="27">Nucleotide diphosphatase</fullName>
    </alternativeName>
    <alternativeName>
        <fullName evidence="28">Nucleotide pyrophosphatase</fullName>
    </alternativeName>
    <alternativeName>
        <fullName evidence="23">Phosphodiesterase I beta</fullName>
    </alternativeName>
    <alternativeName>
        <fullName evidence="22">Phosphodiesterase I/nucleotide pyrophosphatase 3</fullName>
    </alternativeName>
</protein>
<keyword evidence="41" id="KW-1185">Reference proteome</keyword>
<dbReference type="PANTHER" id="PTHR10151">
    <property type="entry name" value="ECTONUCLEOTIDE PYROPHOSPHATASE/PHOSPHODIESTERASE"/>
    <property type="match status" value="1"/>
</dbReference>
<dbReference type="FunFam" id="3.40.570.10:FF:000005">
    <property type="entry name" value="ectonucleotide pyrophosphatase/phosphodiesterase family member 3"/>
    <property type="match status" value="1"/>
</dbReference>
<evidence type="ECO:0000256" key="38">
    <source>
        <dbReference type="ARBA" id="ARBA00049487"/>
    </source>
</evidence>
<dbReference type="EC" id="3.1.4.1" evidence="6"/>
<evidence type="ECO:0000256" key="31">
    <source>
        <dbReference type="ARBA" id="ARBA00045363"/>
    </source>
</evidence>
<dbReference type="GO" id="GO:0004528">
    <property type="term" value="F:phosphodiesterase I activity"/>
    <property type="evidence" value="ECO:0007669"/>
    <property type="project" value="UniProtKB-EC"/>
</dbReference>
<dbReference type="CDD" id="cd16018">
    <property type="entry name" value="Enpp"/>
    <property type="match status" value="1"/>
</dbReference>
<evidence type="ECO:0000256" key="4">
    <source>
        <dbReference type="ARBA" id="ARBA00004655"/>
    </source>
</evidence>
<keyword evidence="10" id="KW-0479">Metal-binding</keyword>
<feature type="region of interest" description="Disordered" evidence="39">
    <location>
        <begin position="1"/>
        <end position="24"/>
    </location>
</feature>
<dbReference type="SMART" id="SM00892">
    <property type="entry name" value="Endonuclease_NS"/>
    <property type="match status" value="1"/>
</dbReference>
<evidence type="ECO:0000256" key="18">
    <source>
        <dbReference type="ARBA" id="ARBA00023157"/>
    </source>
</evidence>
<name>A0A9B0WH70_CHRAS</name>
<evidence type="ECO:0000256" key="25">
    <source>
        <dbReference type="ARBA" id="ARBA00044894"/>
    </source>
</evidence>
<evidence type="ECO:0000256" key="37">
    <source>
        <dbReference type="ARBA" id="ARBA00049048"/>
    </source>
</evidence>
<comment type="catalytic activity">
    <reaction evidence="34">
        <text>P(1),P(3)-bis(5'-adenosyl) triphosphate + H2O = AMP + ADP + 2 H(+)</text>
        <dbReference type="Rhea" id="RHEA:13893"/>
        <dbReference type="ChEBI" id="CHEBI:15377"/>
        <dbReference type="ChEBI" id="CHEBI:15378"/>
        <dbReference type="ChEBI" id="CHEBI:58529"/>
        <dbReference type="ChEBI" id="CHEBI:456215"/>
        <dbReference type="ChEBI" id="CHEBI:456216"/>
    </reaction>
    <physiologicalReaction direction="left-to-right" evidence="34">
        <dbReference type="Rhea" id="RHEA:13894"/>
    </physiologicalReaction>
</comment>
<dbReference type="SUPFAM" id="SSF54060">
    <property type="entry name" value="His-Me finger endonucleases"/>
    <property type="match status" value="1"/>
</dbReference>
<dbReference type="GeneID" id="102839509"/>
<evidence type="ECO:0000256" key="28">
    <source>
        <dbReference type="ARBA" id="ARBA00045010"/>
    </source>
</evidence>
<dbReference type="InterPro" id="IPR036024">
    <property type="entry name" value="Somatomedin_B-like_dom_sf"/>
</dbReference>
<evidence type="ECO:0000256" key="9">
    <source>
        <dbReference type="ARBA" id="ARBA00022692"/>
    </source>
</evidence>
<evidence type="ECO:0000256" key="24">
    <source>
        <dbReference type="ARBA" id="ARBA00044879"/>
    </source>
</evidence>
<dbReference type="Pfam" id="PF01663">
    <property type="entry name" value="Phosphodiest"/>
    <property type="match status" value="1"/>
</dbReference>
<evidence type="ECO:0000256" key="39">
    <source>
        <dbReference type="SAM" id="MobiDB-lite"/>
    </source>
</evidence>
<dbReference type="GO" id="GO:0046872">
    <property type="term" value="F:metal ion binding"/>
    <property type="evidence" value="ECO:0007669"/>
    <property type="project" value="UniProtKB-KW"/>
</dbReference>
<evidence type="ECO:0000256" key="12">
    <source>
        <dbReference type="ARBA" id="ARBA00022801"/>
    </source>
</evidence>
<sequence>MKPGSPPDRSACGAGRSAKRGLARPQAEPGAQVLLALLVIVSLGLGLGLGLRKPETQGSCRRKCFDSSFRGLEGCRCDVGCKDRGDCCWDFENTCVEPTQIWTCNKFRCGETRLESSLCSCSDDCLQRKDCCTDYKSVCQGETSWVKEECSTAQQPQCPEGFDLPPVILFSMDGFRAEYLQTWHSLMPNINKLKTCGIHSKYMRAAYPTKTFPNHYTIVTGLYPESHGIIDNNMYDVTLNMNFSLSSKEKENPAWWGGQPIWLTAMNQGLKAGTYFWPGSDVAINGTFPSKYVVYSNKIPYQERISTLLKWLDLPKAERPHFYTIYVEEPDSAGHSAGPVSANVIQALQLVDQTFGMLMEGLKQRNLHNCANIILLADHGMDQTFCDKLEYMTDYFPQINFYMYQGPSPRIRARNIPQDFYSFDSEGIVKNLTCRKFDQHFKPYLTPDLPKRLHFAKNIRIDKVHLLVDQQWLAVRSKPYTSCGGGNHGYNNEFKSMQAIFLAHGPSFKEKIEVEPFENIEVYNLMCDLLHIQPAPNNGTYGSLNHLLKTPFYEPSHPEEVSKSSVCSFTNPLPTDDLGCSCPGLQNKDDLQRVNQRLNLASAGITATEKENMPFGRPRVMQKNKEHCLLYHREYVSGFGKAFRMPMWSSYTILKPGDTLPLPPSIPDCLRADVRVTPSESQNCAFYLADKNITHGFLYPPANNRTSESQYDALITSNLVPMYEEFKKIWHYFHSVLLKRYAVERNGINVISGPVFDYNYDGHFDAPDEITNHLANTSVPIPTHYFVVLTSCKNKNQTPNDCLGGLDVLPFIIPHRSTNEESCPEGKPEAVWIEERWNAHTARVRDVELLTGLDFYQEKAQSVSEILQLKTFLPIFETHS</sequence>
<comment type="catalytic activity">
    <reaction evidence="24">
        <text>a ribonucleoside 5'-triphosphate + H2O = a ribonucleoside 5'-phosphate + diphosphate + H(+)</text>
        <dbReference type="Rhea" id="RHEA:23996"/>
        <dbReference type="ChEBI" id="CHEBI:15377"/>
        <dbReference type="ChEBI" id="CHEBI:15378"/>
        <dbReference type="ChEBI" id="CHEBI:33019"/>
        <dbReference type="ChEBI" id="CHEBI:58043"/>
        <dbReference type="ChEBI" id="CHEBI:61557"/>
        <dbReference type="EC" id="3.6.1.9"/>
    </reaction>
    <physiologicalReaction direction="left-to-right" evidence="24">
        <dbReference type="Rhea" id="RHEA:23997"/>
    </physiologicalReaction>
</comment>
<dbReference type="InterPro" id="IPR001212">
    <property type="entry name" value="Somatomedin_B_dom"/>
</dbReference>
<dbReference type="CDD" id="cd00091">
    <property type="entry name" value="NUC"/>
    <property type="match status" value="1"/>
</dbReference>
<proteinExistence type="predicted"/>
<dbReference type="InterPro" id="IPR001604">
    <property type="entry name" value="Endo_G_ENPP1-like_dom"/>
</dbReference>
<dbReference type="GO" id="GO:0047429">
    <property type="term" value="F:nucleoside triphosphate diphosphatase activity"/>
    <property type="evidence" value="ECO:0007669"/>
    <property type="project" value="UniProtKB-EC"/>
</dbReference>
<keyword evidence="14" id="KW-0106">Calcium</keyword>
<evidence type="ECO:0000256" key="1">
    <source>
        <dbReference type="ARBA" id="ARBA00000983"/>
    </source>
</evidence>
<comment type="catalytic activity">
    <reaction evidence="33">
        <text>P(1),P(4)-bis(5'-guanosyl) tetraphosphate + H2O = GMP + GTP + 2 H(+)</text>
        <dbReference type="Rhea" id="RHEA:22484"/>
        <dbReference type="ChEBI" id="CHEBI:15377"/>
        <dbReference type="ChEBI" id="CHEBI:15378"/>
        <dbReference type="ChEBI" id="CHEBI:37565"/>
        <dbReference type="ChEBI" id="CHEBI:57553"/>
        <dbReference type="ChEBI" id="CHEBI:58115"/>
    </reaction>
</comment>
<evidence type="ECO:0000313" key="42">
    <source>
        <dbReference type="RefSeq" id="XP_006834787.1"/>
    </source>
</evidence>
<dbReference type="InterPro" id="IPR044929">
    <property type="entry name" value="DNA/RNA_non-sp_Endonuclease_sf"/>
</dbReference>
<comment type="catalytic activity">
    <reaction evidence="25">
        <text>ATP + H2O = AMP + diphosphate + H(+)</text>
        <dbReference type="Rhea" id="RHEA:14245"/>
        <dbReference type="ChEBI" id="CHEBI:15377"/>
        <dbReference type="ChEBI" id="CHEBI:15378"/>
        <dbReference type="ChEBI" id="CHEBI:30616"/>
        <dbReference type="ChEBI" id="CHEBI:33019"/>
        <dbReference type="ChEBI" id="CHEBI:456215"/>
        <dbReference type="EC" id="3.6.1.9"/>
    </reaction>
    <physiologicalReaction direction="left-to-right" evidence="25">
        <dbReference type="Rhea" id="RHEA:14246"/>
    </physiologicalReaction>
</comment>
<dbReference type="Gene3D" id="4.10.410.20">
    <property type="match status" value="2"/>
</dbReference>
<dbReference type="InterPro" id="IPR002591">
    <property type="entry name" value="Phosphodiest/P_Trfase"/>
</dbReference>
<reference evidence="42" key="1">
    <citation type="submission" date="2025-08" db="UniProtKB">
        <authorList>
            <consortium name="RefSeq"/>
        </authorList>
    </citation>
    <scope>IDENTIFICATION</scope>
    <source>
        <tissue evidence="42">Spleen</tissue>
    </source>
</reference>
<feature type="domain" description="SMB" evidence="40">
    <location>
        <begin position="100"/>
        <end position="144"/>
    </location>
</feature>
<evidence type="ECO:0000256" key="20">
    <source>
        <dbReference type="ARBA" id="ARBA00038862"/>
    </source>
</evidence>
<gene>
    <name evidence="42" type="primary">ENPP3</name>
</gene>
<dbReference type="Gene3D" id="3.40.720.10">
    <property type="entry name" value="Alkaline Phosphatase, subunit A"/>
    <property type="match status" value="1"/>
</dbReference>
<comment type="subcellular location">
    <subcellularLocation>
        <location evidence="4">Apical cell membrane</location>
        <topology evidence="4">Single-pass type II membrane protein</topology>
    </subcellularLocation>
    <subcellularLocation>
        <location evidence="3">Secreted</location>
    </subcellularLocation>
</comment>
<evidence type="ECO:0000256" key="14">
    <source>
        <dbReference type="ARBA" id="ARBA00022837"/>
    </source>
</evidence>
<evidence type="ECO:0000256" key="7">
    <source>
        <dbReference type="ARBA" id="ARBA00022475"/>
    </source>
</evidence>
<dbReference type="GO" id="GO:0003676">
    <property type="term" value="F:nucleic acid binding"/>
    <property type="evidence" value="ECO:0007669"/>
    <property type="project" value="InterPro"/>
</dbReference>
<organism evidence="41 42">
    <name type="scientific">Chrysochloris asiatica</name>
    <name type="common">Cape golden mole</name>
    <dbReference type="NCBI Taxonomy" id="185453"/>
    <lineage>
        <taxon>Eukaryota</taxon>
        <taxon>Metazoa</taxon>
        <taxon>Chordata</taxon>
        <taxon>Craniata</taxon>
        <taxon>Vertebrata</taxon>
        <taxon>Euteleostomi</taxon>
        <taxon>Mammalia</taxon>
        <taxon>Eutheria</taxon>
        <taxon>Afrotheria</taxon>
        <taxon>Chrysochloridae</taxon>
        <taxon>Chrysochlorinae</taxon>
        <taxon>Chrysochloris</taxon>
    </lineage>
</organism>
<keyword evidence="18" id="KW-1015">Disulfide bond</keyword>
<keyword evidence="19" id="KW-0325">Glycoprotein</keyword>
<dbReference type="GO" id="GO:0009986">
    <property type="term" value="C:cell surface"/>
    <property type="evidence" value="ECO:0007669"/>
    <property type="project" value="UniProtKB-ARBA"/>
</dbReference>
<comment type="catalytic activity">
    <reaction evidence="32">
        <text>UTP + H2O = UMP + diphosphate + H(+)</text>
        <dbReference type="Rhea" id="RHEA:29395"/>
        <dbReference type="ChEBI" id="CHEBI:15377"/>
        <dbReference type="ChEBI" id="CHEBI:15378"/>
        <dbReference type="ChEBI" id="CHEBI:33019"/>
        <dbReference type="ChEBI" id="CHEBI:46398"/>
        <dbReference type="ChEBI" id="CHEBI:57865"/>
        <dbReference type="EC" id="3.6.1.9"/>
    </reaction>
    <physiologicalReaction direction="left-to-right" evidence="32">
        <dbReference type="Rhea" id="RHEA:29396"/>
    </physiologicalReaction>
</comment>